<dbReference type="GO" id="GO:0003677">
    <property type="term" value="F:DNA binding"/>
    <property type="evidence" value="ECO:0007669"/>
    <property type="project" value="UniProtKB-KW"/>
</dbReference>
<dbReference type="AlphaFoldDB" id="A0A3P3ERG7"/>
<dbReference type="InterPro" id="IPR036388">
    <property type="entry name" value="WH-like_DNA-bd_sf"/>
</dbReference>
<comment type="similarity">
    <text evidence="1">Belongs to the LysR transcriptional regulatory family.</text>
</comment>
<dbReference type="EMBL" id="RXFQ01000005">
    <property type="protein sequence ID" value="RSZ38862.1"/>
    <property type="molecule type" value="Genomic_DNA"/>
</dbReference>
<organism evidence="6 9">
    <name type="scientific">Variovorax beijingensis</name>
    <dbReference type="NCBI Taxonomy" id="2496117"/>
    <lineage>
        <taxon>Bacteria</taxon>
        <taxon>Pseudomonadati</taxon>
        <taxon>Pseudomonadota</taxon>
        <taxon>Betaproteobacteria</taxon>
        <taxon>Burkholderiales</taxon>
        <taxon>Comamonadaceae</taxon>
        <taxon>Variovorax</taxon>
    </lineage>
</organism>
<dbReference type="InterPro" id="IPR050389">
    <property type="entry name" value="LysR-type_TF"/>
</dbReference>
<dbReference type="SUPFAM" id="SSF46785">
    <property type="entry name" value="Winged helix' DNA-binding domain"/>
    <property type="match status" value="1"/>
</dbReference>
<dbReference type="PANTHER" id="PTHR30118">
    <property type="entry name" value="HTH-TYPE TRANSCRIPTIONAL REGULATOR LEUO-RELATED"/>
    <property type="match status" value="1"/>
</dbReference>
<feature type="domain" description="HTH lysR-type" evidence="5">
    <location>
        <begin position="14"/>
        <end position="71"/>
    </location>
</feature>
<evidence type="ECO:0000313" key="7">
    <source>
        <dbReference type="EMBL" id="RSZ38862.1"/>
    </source>
</evidence>
<proteinExistence type="inferred from homology"/>
<reference evidence="6 9" key="1">
    <citation type="submission" date="2018-11" db="EMBL/GenBank/DDBJ databases">
        <title>The genome of Variovorax sp T529.</title>
        <authorList>
            <person name="Gao J."/>
        </authorList>
    </citation>
    <scope>NUCLEOTIDE SEQUENCE [LARGE SCALE GENOMIC DNA]</scope>
    <source>
        <strain evidence="6 9">T529</strain>
    </source>
</reference>
<evidence type="ECO:0000256" key="3">
    <source>
        <dbReference type="ARBA" id="ARBA00023125"/>
    </source>
</evidence>
<reference evidence="7 8" key="2">
    <citation type="submission" date="2018-12" db="EMBL/GenBank/DDBJ databases">
        <title>The genome sequences of strain 502.</title>
        <authorList>
            <person name="Gao J."/>
            <person name="Sun J."/>
        </authorList>
    </citation>
    <scope>NUCLEOTIDE SEQUENCE [LARGE SCALE GENOMIC DNA]</scope>
    <source>
        <strain evidence="7 8">502</strain>
    </source>
</reference>
<dbReference type="InterPro" id="IPR000847">
    <property type="entry name" value="LysR_HTH_N"/>
</dbReference>
<dbReference type="PANTHER" id="PTHR30118:SF15">
    <property type="entry name" value="TRANSCRIPTIONAL REGULATORY PROTEIN"/>
    <property type="match status" value="1"/>
</dbReference>
<evidence type="ECO:0000313" key="6">
    <source>
        <dbReference type="EMBL" id="RRH88616.1"/>
    </source>
</evidence>
<evidence type="ECO:0000259" key="5">
    <source>
        <dbReference type="PROSITE" id="PS50931"/>
    </source>
</evidence>
<evidence type="ECO:0000313" key="8">
    <source>
        <dbReference type="Proteomes" id="UP000271137"/>
    </source>
</evidence>
<dbReference type="Pfam" id="PF00126">
    <property type="entry name" value="HTH_1"/>
    <property type="match status" value="1"/>
</dbReference>
<accession>A0A3P3ERG7</accession>
<keyword evidence="2" id="KW-0805">Transcription regulation</keyword>
<dbReference type="RefSeq" id="WP_124958873.1">
    <property type="nucleotide sequence ID" value="NZ_CBFHCE010000008.1"/>
</dbReference>
<dbReference type="Pfam" id="PF03466">
    <property type="entry name" value="LysR_substrate"/>
    <property type="match status" value="1"/>
</dbReference>
<dbReference type="Gene3D" id="1.10.10.10">
    <property type="entry name" value="Winged helix-like DNA-binding domain superfamily/Winged helix DNA-binding domain"/>
    <property type="match status" value="1"/>
</dbReference>
<dbReference type="PRINTS" id="PR00039">
    <property type="entry name" value="HTHLYSR"/>
</dbReference>
<dbReference type="InterPro" id="IPR005119">
    <property type="entry name" value="LysR_subst-bd"/>
</dbReference>
<dbReference type="GO" id="GO:0003700">
    <property type="term" value="F:DNA-binding transcription factor activity"/>
    <property type="evidence" value="ECO:0007669"/>
    <property type="project" value="InterPro"/>
</dbReference>
<gene>
    <name evidence="6" type="ORF">EH244_13400</name>
    <name evidence="7" type="ORF">EJO66_10830</name>
</gene>
<dbReference type="Gene3D" id="3.40.190.10">
    <property type="entry name" value="Periplasmic binding protein-like II"/>
    <property type="match status" value="2"/>
</dbReference>
<sequence>MNLDDDTDDGTALLSVKLLRLFDLLYSTNSVTRAAEQLGQSQPTVSNWLGRLRRQLGDELFVRTAAGMQATPRAEELIVPAREALASLRRLAAPAQAFDPSSATRRFRICMTDASHITLLPRLLAHVRAVAPGVRLEAARIDEQSAQALQSGQADLAIGLVPWLESGFYQQVLYPQDWVCLVNARHPRIGGKGFSLRDYKAEAHVGIVGGTGVQLLEAALLRQRVVRRILLELPGFLGLAAIVSTTDLVATVPRHIGETLARTGELKVFECPVPVPPFTVKQHWHARYHQDPANRWLRGLCEDLFAKRAARPAPKRNRVP</sequence>
<dbReference type="InterPro" id="IPR036390">
    <property type="entry name" value="WH_DNA-bd_sf"/>
</dbReference>
<dbReference type="Proteomes" id="UP000271590">
    <property type="component" value="Unassembled WGS sequence"/>
</dbReference>
<comment type="caution">
    <text evidence="6">The sequence shown here is derived from an EMBL/GenBank/DDBJ whole genome shotgun (WGS) entry which is preliminary data.</text>
</comment>
<keyword evidence="3" id="KW-0238">DNA-binding</keyword>
<dbReference type="SUPFAM" id="SSF53850">
    <property type="entry name" value="Periplasmic binding protein-like II"/>
    <property type="match status" value="1"/>
</dbReference>
<keyword evidence="4" id="KW-0804">Transcription</keyword>
<protein>
    <submittedName>
        <fullName evidence="6">LysR family transcriptional regulator</fullName>
    </submittedName>
</protein>
<dbReference type="CDD" id="cd08459">
    <property type="entry name" value="PBP2_DntR_NahR_LinR_like"/>
    <property type="match status" value="1"/>
</dbReference>
<name>A0A3P3ERG7_9BURK</name>
<evidence type="ECO:0000256" key="4">
    <source>
        <dbReference type="ARBA" id="ARBA00023163"/>
    </source>
</evidence>
<dbReference type="EMBL" id="RQXU01000006">
    <property type="protein sequence ID" value="RRH88616.1"/>
    <property type="molecule type" value="Genomic_DNA"/>
</dbReference>
<evidence type="ECO:0000256" key="2">
    <source>
        <dbReference type="ARBA" id="ARBA00023015"/>
    </source>
</evidence>
<evidence type="ECO:0000313" key="9">
    <source>
        <dbReference type="Proteomes" id="UP000271590"/>
    </source>
</evidence>
<evidence type="ECO:0000256" key="1">
    <source>
        <dbReference type="ARBA" id="ARBA00009437"/>
    </source>
</evidence>
<dbReference type="Proteomes" id="UP000271137">
    <property type="component" value="Unassembled WGS sequence"/>
</dbReference>
<dbReference type="PROSITE" id="PS50931">
    <property type="entry name" value="HTH_LYSR"/>
    <property type="match status" value="1"/>
</dbReference>
<keyword evidence="8" id="KW-1185">Reference proteome</keyword>